<dbReference type="GO" id="GO:0010181">
    <property type="term" value="F:FMN binding"/>
    <property type="evidence" value="ECO:0007669"/>
    <property type="project" value="InterPro"/>
</dbReference>
<dbReference type="GO" id="GO:0016491">
    <property type="term" value="F:oxidoreductase activity"/>
    <property type="evidence" value="ECO:0007669"/>
    <property type="project" value="UniProtKB-KW"/>
</dbReference>
<dbReference type="PRINTS" id="PR00369">
    <property type="entry name" value="FLAVODOXIN"/>
</dbReference>
<keyword evidence="8" id="KW-0560">Oxidoreductase</keyword>
<dbReference type="InterPro" id="IPR001709">
    <property type="entry name" value="Flavoprot_Pyr_Nucl_cyt_Rdtase"/>
</dbReference>
<accession>A0A7W2TXR5</accession>
<evidence type="ECO:0000259" key="11">
    <source>
        <dbReference type="PROSITE" id="PS51384"/>
    </source>
</evidence>
<dbReference type="Gene3D" id="1.20.990.10">
    <property type="entry name" value="NADPH-cytochrome p450 Reductase, Chain A, domain 3"/>
    <property type="match status" value="1"/>
</dbReference>
<comment type="cofactor">
    <cofactor evidence="2">
        <name>FAD</name>
        <dbReference type="ChEBI" id="CHEBI:57692"/>
    </cofactor>
</comment>
<dbReference type="InterPro" id="IPR001094">
    <property type="entry name" value="Flavdoxin-like"/>
</dbReference>
<name>A0A7W2TXR5_9GAMM</name>
<keyword evidence="9" id="KW-0028">Amino-acid biosynthesis</keyword>
<dbReference type="AlphaFoldDB" id="A0A7W2TXR5"/>
<dbReference type="Proteomes" id="UP000539350">
    <property type="component" value="Unassembled WGS sequence"/>
</dbReference>
<dbReference type="Pfam" id="PF00175">
    <property type="entry name" value="NAD_binding_1"/>
    <property type="match status" value="1"/>
</dbReference>
<keyword evidence="7" id="KW-0249">Electron transport</keyword>
<dbReference type="InterPro" id="IPR029039">
    <property type="entry name" value="Flavoprotein-like_sf"/>
</dbReference>
<dbReference type="Gene3D" id="3.40.50.360">
    <property type="match status" value="1"/>
</dbReference>
<dbReference type="GO" id="GO:0050660">
    <property type="term" value="F:flavin adenine dinucleotide binding"/>
    <property type="evidence" value="ECO:0007669"/>
    <property type="project" value="TreeGrafter"/>
</dbReference>
<dbReference type="SUPFAM" id="SSF52343">
    <property type="entry name" value="Ferredoxin reductase-like, C-terminal NADP-linked domain"/>
    <property type="match status" value="1"/>
</dbReference>
<comment type="cofactor">
    <cofactor evidence="1">
        <name>FMN</name>
        <dbReference type="ChEBI" id="CHEBI:58210"/>
    </cofactor>
</comment>
<sequence length="592" mass="65149">MTACTSPVPPADIFPTEQWQHIHQLLQPLQASQALWLSGYLAARATANDPAPSAAASAAAQTITIAYGSETGNCEQLARQLQQKALAAGHAAQLIDLAELKVRQLRKLTTLWLITSTHGDGDPPLGAIDFHRDLLATEKLELKGLEFAVLALGDSSYERFCQTGIDIDLALAALGARRISERLDCDVDFESSAQNWLQARLEELPEAGEQAAIAVVTSSPKAAGTTYSKQQPMHSEVLEQLCLSEASREHGNYHLSLALDEGSMPLEPGDAVGVLASNPASLVAAVLDCTALAADAEVQIAEQKLRLVDALSEQRDLAIPGKNLLLQWAQWSDNAALAALVEDNKELRNWLKQHHVLDLLQNYPAQVPDAQALVDALRPLQPRLYDVANYIDPEQDELHLLVKRFDYTLGNQVHPGIASHYLCNLGLGDSVRIYPHRNPRFALSPRTEPVILIGYGTGLAPYRAYLQARAARGDSNPCWLVLGEQYYEQDFLYQSEWQKWLESGALTHLDPVFADDLPRRELGCVFNEQEERLQQWLAEGAIIYLCGDKATLTRCEQRIQALHAKANGLCEASSAKEWKALVSGGRIKRNLY</sequence>
<protein>
    <submittedName>
        <fullName evidence="12">Flavodoxin domain-containing protein</fullName>
    </submittedName>
</protein>
<keyword evidence="9" id="KW-0198">Cysteine biosynthesis</keyword>
<dbReference type="InterPro" id="IPR001433">
    <property type="entry name" value="OxRdtase_FAD/NAD-bd"/>
</dbReference>
<dbReference type="InterPro" id="IPR017927">
    <property type="entry name" value="FAD-bd_FR_type"/>
</dbReference>
<dbReference type="Pfam" id="PF00258">
    <property type="entry name" value="Flavodoxin_1"/>
    <property type="match status" value="1"/>
</dbReference>
<gene>
    <name evidence="12" type="ORF">H2508_12280</name>
</gene>
<keyword evidence="4" id="KW-0288">FMN</keyword>
<evidence type="ECO:0000256" key="9">
    <source>
        <dbReference type="ARBA" id="ARBA00023192"/>
    </source>
</evidence>
<dbReference type="RefSeq" id="WP_182174105.1">
    <property type="nucleotide sequence ID" value="NZ_JACFXU010000017.1"/>
</dbReference>
<keyword evidence="13" id="KW-1185">Reference proteome</keyword>
<comment type="caution">
    <text evidence="12">The sequence shown here is derived from an EMBL/GenBank/DDBJ whole genome shotgun (WGS) entry which is preliminary data.</text>
</comment>
<dbReference type="EMBL" id="JACFXU010000017">
    <property type="protein sequence ID" value="MBA6413889.1"/>
    <property type="molecule type" value="Genomic_DNA"/>
</dbReference>
<evidence type="ECO:0000256" key="2">
    <source>
        <dbReference type="ARBA" id="ARBA00001974"/>
    </source>
</evidence>
<dbReference type="InterPro" id="IPR003097">
    <property type="entry name" value="CysJ-like_FAD-binding"/>
</dbReference>
<dbReference type="GO" id="GO:0019344">
    <property type="term" value="P:cysteine biosynthetic process"/>
    <property type="evidence" value="ECO:0007669"/>
    <property type="project" value="UniProtKB-KW"/>
</dbReference>
<proteinExistence type="predicted"/>
<dbReference type="Gene3D" id="3.40.50.80">
    <property type="entry name" value="Nucleotide-binding domain of ferredoxin-NADP reductase (FNR) module"/>
    <property type="match status" value="1"/>
</dbReference>
<feature type="domain" description="Flavodoxin-like" evidence="10">
    <location>
        <begin position="63"/>
        <end position="201"/>
    </location>
</feature>
<keyword evidence="7" id="KW-0813">Transport</keyword>
<evidence type="ECO:0000313" key="13">
    <source>
        <dbReference type="Proteomes" id="UP000539350"/>
    </source>
</evidence>
<dbReference type="GO" id="GO:0005829">
    <property type="term" value="C:cytosol"/>
    <property type="evidence" value="ECO:0007669"/>
    <property type="project" value="TreeGrafter"/>
</dbReference>
<evidence type="ECO:0000256" key="1">
    <source>
        <dbReference type="ARBA" id="ARBA00001917"/>
    </source>
</evidence>
<evidence type="ECO:0000313" key="12">
    <source>
        <dbReference type="EMBL" id="MBA6413889.1"/>
    </source>
</evidence>
<dbReference type="InterPro" id="IPR023173">
    <property type="entry name" value="NADPH_Cyt_P450_Rdtase_alpha"/>
</dbReference>
<dbReference type="PRINTS" id="PR00371">
    <property type="entry name" value="FPNCR"/>
</dbReference>
<evidence type="ECO:0000256" key="8">
    <source>
        <dbReference type="ARBA" id="ARBA00023002"/>
    </source>
</evidence>
<evidence type="ECO:0000256" key="6">
    <source>
        <dbReference type="ARBA" id="ARBA00022857"/>
    </source>
</evidence>
<dbReference type="PANTHER" id="PTHR19384">
    <property type="entry name" value="NITRIC OXIDE SYNTHASE-RELATED"/>
    <property type="match status" value="1"/>
</dbReference>
<organism evidence="12 13">
    <name type="scientific">Sediminihaliea albiluteola</name>
    <dbReference type="NCBI Taxonomy" id="2758564"/>
    <lineage>
        <taxon>Bacteria</taxon>
        <taxon>Pseudomonadati</taxon>
        <taxon>Pseudomonadota</taxon>
        <taxon>Gammaproteobacteria</taxon>
        <taxon>Cellvibrionales</taxon>
        <taxon>Halieaceae</taxon>
        <taxon>Sediminihaliea</taxon>
    </lineage>
</organism>
<keyword evidence="3" id="KW-0285">Flavoprotein</keyword>
<dbReference type="SUPFAM" id="SSF52218">
    <property type="entry name" value="Flavoproteins"/>
    <property type="match status" value="1"/>
</dbReference>
<dbReference type="InterPro" id="IPR008254">
    <property type="entry name" value="Flavodoxin/NO_synth"/>
</dbReference>
<dbReference type="InterPro" id="IPR039261">
    <property type="entry name" value="FNR_nucleotide-bd"/>
</dbReference>
<reference evidence="12 13" key="1">
    <citation type="submission" date="2020-07" db="EMBL/GenBank/DDBJ databases">
        <title>Halieaceae bacterium, F7430, whole genome shotgun sequencing project.</title>
        <authorList>
            <person name="Jiang S."/>
            <person name="Liu Z.W."/>
            <person name="Du Z.J."/>
        </authorList>
    </citation>
    <scope>NUCLEOTIDE SEQUENCE [LARGE SCALE GENOMIC DNA]</scope>
    <source>
        <strain evidence="12 13">F7430</strain>
    </source>
</reference>
<evidence type="ECO:0000256" key="3">
    <source>
        <dbReference type="ARBA" id="ARBA00022630"/>
    </source>
</evidence>
<feature type="domain" description="FAD-binding FR-type" evidence="11">
    <location>
        <begin position="230"/>
        <end position="444"/>
    </location>
</feature>
<dbReference type="Pfam" id="PF00667">
    <property type="entry name" value="FAD_binding_1"/>
    <property type="match status" value="1"/>
</dbReference>
<dbReference type="PANTHER" id="PTHR19384:SF128">
    <property type="entry name" value="NADPH OXIDOREDUCTASE A"/>
    <property type="match status" value="1"/>
</dbReference>
<dbReference type="SUPFAM" id="SSF63380">
    <property type="entry name" value="Riboflavin synthase domain-like"/>
    <property type="match status" value="1"/>
</dbReference>
<dbReference type="PROSITE" id="PS50902">
    <property type="entry name" value="FLAVODOXIN_LIKE"/>
    <property type="match status" value="1"/>
</dbReference>
<evidence type="ECO:0000256" key="4">
    <source>
        <dbReference type="ARBA" id="ARBA00022643"/>
    </source>
</evidence>
<keyword evidence="5" id="KW-0274">FAD</keyword>
<evidence type="ECO:0000259" key="10">
    <source>
        <dbReference type="PROSITE" id="PS50902"/>
    </source>
</evidence>
<evidence type="ECO:0000256" key="5">
    <source>
        <dbReference type="ARBA" id="ARBA00022827"/>
    </source>
</evidence>
<dbReference type="Gene3D" id="2.40.30.10">
    <property type="entry name" value="Translation factors"/>
    <property type="match status" value="1"/>
</dbReference>
<dbReference type="InterPro" id="IPR017938">
    <property type="entry name" value="Riboflavin_synthase-like_b-brl"/>
</dbReference>
<evidence type="ECO:0000256" key="7">
    <source>
        <dbReference type="ARBA" id="ARBA00022982"/>
    </source>
</evidence>
<keyword evidence="6" id="KW-0521">NADP</keyword>
<dbReference type="PROSITE" id="PS51384">
    <property type="entry name" value="FAD_FR"/>
    <property type="match status" value="1"/>
</dbReference>